<keyword evidence="4" id="KW-0143">Chaperone</keyword>
<reference evidence="5" key="1">
    <citation type="submission" date="2020-07" db="EMBL/GenBank/DDBJ databases">
        <authorList>
            <person name="Pettersson B.M.F."/>
            <person name="Behra P.R.K."/>
            <person name="Ramesh M."/>
            <person name="Das S."/>
            <person name="Dasgupta S."/>
            <person name="Kirsebom L.A."/>
        </authorList>
    </citation>
    <scope>NUCLEOTIDE SEQUENCE</scope>
    <source>
        <strain evidence="5">DSM 44615</strain>
    </source>
</reference>
<dbReference type="Pfam" id="PF14011">
    <property type="entry name" value="ESX-1_EspG"/>
    <property type="match status" value="1"/>
</dbReference>
<keyword evidence="3" id="KW-0963">Cytoplasm</keyword>
<dbReference type="RefSeq" id="WP_264010585.1">
    <property type="nucleotide sequence ID" value="NZ_JACKSJ010000009.1"/>
</dbReference>
<protein>
    <submittedName>
        <fullName evidence="5">ESX secretion-associated protein EspG</fullName>
    </submittedName>
</protein>
<sequence length="258" mass="28760">MSGPARRRVGSMDLTDVEVLSRNFGRDFLPYPLMFTRPTRFPTADAYSEYAATVPNRFATGDLGKFEKWAASYAYADLRVECHVQYIPADTPSVRLVANRLGDNGFLAQQRGDDDIVDVDEISAYQLGAVIAETVGLAKPGRRARIAVPEYVRPAAAVPESRDFSVHDTFVDTGIETVARADIAAYGTVQSHWRPVRRWGFDAGKNAALFVRVRDDGDYLYEDASLTAAWPMDRQALAQRIDRLIAEDVAVLRRVRRG</sequence>
<reference evidence="5" key="2">
    <citation type="journal article" date="2022" name="BMC Genomics">
        <title>Comparative genome analysis of mycobacteria focusing on tRNA and non-coding RNA.</title>
        <authorList>
            <person name="Behra P.R.K."/>
            <person name="Pettersson B.M.F."/>
            <person name="Ramesh M."/>
            <person name="Das S."/>
            <person name="Dasgupta S."/>
            <person name="Kirsebom L.A."/>
        </authorList>
    </citation>
    <scope>NUCLEOTIDE SEQUENCE</scope>
    <source>
        <strain evidence="5">DSM 44615</strain>
    </source>
</reference>
<dbReference type="Proteomes" id="UP001140293">
    <property type="component" value="Unassembled WGS sequence"/>
</dbReference>
<dbReference type="InterPro" id="IPR025734">
    <property type="entry name" value="EspG"/>
</dbReference>
<evidence type="ECO:0000313" key="6">
    <source>
        <dbReference type="Proteomes" id="UP001140293"/>
    </source>
</evidence>
<evidence type="ECO:0000256" key="1">
    <source>
        <dbReference type="ARBA" id="ARBA00004496"/>
    </source>
</evidence>
<keyword evidence="6" id="KW-1185">Reference proteome</keyword>
<evidence type="ECO:0000256" key="2">
    <source>
        <dbReference type="ARBA" id="ARBA00006411"/>
    </source>
</evidence>
<comment type="caution">
    <text evidence="5">The sequence shown here is derived from an EMBL/GenBank/DDBJ whole genome shotgun (WGS) entry which is preliminary data.</text>
</comment>
<evidence type="ECO:0000256" key="3">
    <source>
        <dbReference type="ARBA" id="ARBA00022490"/>
    </source>
</evidence>
<gene>
    <name evidence="5" type="ORF">H7I41_00495</name>
</gene>
<dbReference type="EMBL" id="JACKSJ010000009">
    <property type="protein sequence ID" value="MCV7168391.1"/>
    <property type="molecule type" value="Genomic_DNA"/>
</dbReference>
<name>A0A9X3BTH2_9MYCO</name>
<evidence type="ECO:0000256" key="4">
    <source>
        <dbReference type="ARBA" id="ARBA00023186"/>
    </source>
</evidence>
<evidence type="ECO:0000313" key="5">
    <source>
        <dbReference type="EMBL" id="MCV7168391.1"/>
    </source>
</evidence>
<comment type="similarity">
    <text evidence="2">Belongs to the EspG family.</text>
</comment>
<proteinExistence type="inferred from homology"/>
<accession>A0A9X3BTH2</accession>
<organism evidence="5 6">
    <name type="scientific">[Mycobacterium] manitobense</name>
    <dbReference type="NCBI Taxonomy" id="190147"/>
    <lineage>
        <taxon>Bacteria</taxon>
        <taxon>Bacillati</taxon>
        <taxon>Actinomycetota</taxon>
        <taxon>Actinomycetes</taxon>
        <taxon>Mycobacteriales</taxon>
        <taxon>Mycobacteriaceae</taxon>
        <taxon>Mycolicibacterium</taxon>
    </lineage>
</organism>
<comment type="subcellular location">
    <subcellularLocation>
        <location evidence="1">Cytoplasm</location>
    </subcellularLocation>
</comment>
<dbReference type="GO" id="GO:0005737">
    <property type="term" value="C:cytoplasm"/>
    <property type="evidence" value="ECO:0007669"/>
    <property type="project" value="UniProtKB-SubCell"/>
</dbReference>
<dbReference type="AlphaFoldDB" id="A0A9X3BTH2"/>